<evidence type="ECO:0000256" key="4">
    <source>
        <dbReference type="ARBA" id="ARBA00022792"/>
    </source>
</evidence>
<keyword evidence="13" id="KW-1185">Reference proteome</keyword>
<evidence type="ECO:0000256" key="9">
    <source>
        <dbReference type="ARBA" id="ARBA00025191"/>
    </source>
</evidence>
<feature type="region of interest" description="Disordered" evidence="10">
    <location>
        <begin position="376"/>
        <end position="395"/>
    </location>
</feature>
<evidence type="ECO:0000256" key="10">
    <source>
        <dbReference type="SAM" id="MobiDB-lite"/>
    </source>
</evidence>
<evidence type="ECO:0000313" key="12">
    <source>
        <dbReference type="EMBL" id="OMJ26050.1"/>
    </source>
</evidence>
<reference evidence="12 13" key="1">
    <citation type="submission" date="2017-01" db="EMBL/GenBank/DDBJ databases">
        <authorList>
            <person name="Mah S.A."/>
            <person name="Swanson W.J."/>
            <person name="Moy G.W."/>
            <person name="Vacquier V.D."/>
        </authorList>
    </citation>
    <scope>NUCLEOTIDE SEQUENCE [LARGE SCALE GENOMIC DNA]</scope>
    <source>
        <strain evidence="12 13">GSMNP</strain>
    </source>
</reference>
<dbReference type="STRING" id="133412.A0A1R1YGL9"/>
<feature type="region of interest" description="Disordered" evidence="10">
    <location>
        <begin position="531"/>
        <end position="598"/>
    </location>
</feature>
<feature type="transmembrane region" description="Helical" evidence="11">
    <location>
        <begin position="123"/>
        <end position="150"/>
    </location>
</feature>
<dbReference type="OrthoDB" id="17678at2759"/>
<dbReference type="PANTHER" id="PTHR31068:SF0">
    <property type="entry name" value="MITOCHONDRIAL DISTRIBUTION AND MORPHOLOGY PROTEIN 31"/>
    <property type="match status" value="1"/>
</dbReference>
<evidence type="ECO:0000313" key="13">
    <source>
        <dbReference type="Proteomes" id="UP000187283"/>
    </source>
</evidence>
<dbReference type="GO" id="GO:0007005">
    <property type="term" value="P:mitochondrion organization"/>
    <property type="evidence" value="ECO:0007669"/>
    <property type="project" value="InterPro"/>
</dbReference>
<comment type="subcellular location">
    <subcellularLocation>
        <location evidence="1">Mitochondrion inner membrane</location>
    </subcellularLocation>
</comment>
<keyword evidence="6 11" id="KW-1133">Transmembrane helix</keyword>
<proteinExistence type="inferred from homology"/>
<keyword evidence="7" id="KW-0496">Mitochondrion</keyword>
<feature type="compositionally biased region" description="Basic and acidic residues" evidence="10">
    <location>
        <begin position="531"/>
        <end position="543"/>
    </location>
</feature>
<evidence type="ECO:0000256" key="1">
    <source>
        <dbReference type="ARBA" id="ARBA00004273"/>
    </source>
</evidence>
<feature type="compositionally biased region" description="Polar residues" evidence="10">
    <location>
        <begin position="556"/>
        <end position="566"/>
    </location>
</feature>
<comment type="caution">
    <text evidence="12">The sequence shown here is derived from an EMBL/GenBank/DDBJ whole genome shotgun (WGS) entry which is preliminary data.</text>
</comment>
<dbReference type="GO" id="GO:0000001">
    <property type="term" value="P:mitochondrion inheritance"/>
    <property type="evidence" value="ECO:0007669"/>
    <property type="project" value="InterPro"/>
</dbReference>
<accession>A0A1R1YGL9</accession>
<dbReference type="AlphaFoldDB" id="A0A1R1YGL9"/>
<evidence type="ECO:0000256" key="7">
    <source>
        <dbReference type="ARBA" id="ARBA00023128"/>
    </source>
</evidence>
<gene>
    <name evidence="12" type="ORF">AYI70_g474</name>
</gene>
<sequence>MFSSSLNKSSFPNTFNTHISHVAPLNKFRNYSSLSKNQSNSVIKYELKPISKQSHDPYAEISSSIGNLSRKHKSHDKMQNKLVKSTILSQHDNKLKRFLVHVQFVLKGTSTDRPWTLDDRLALGSWIILSNIMWIIIGTTTFVSVVLFILNQLNLQSAVSVVVSRYLSKAIGISIAIDSTIFPKWKNGKITLKNINIECGPQHAIINPSNSEIVPDLNFTYYKLKVDEVDVDLSLVRWIDGKGIVSNCKFSGIRGFVDRRHVVYDYSVPYIPENDRILHRPGYFDFDSVEVEDISITLLNPDVRPINISIYNASLDKLRQQWFFYDILNANSIVGIYDTSLFSIRQLRQTSPQSNDIPLNKYNQIYSSTLHNSSFFDPNTHPDPQNSFDQSVQSRAETKSTINQLKKKLCTTHNTTEIKVDNLAIAHLNHGVEGPVGWINSGNVDINATILLPNPNCIGYNPTEIFHKIITDLATSIDVVILPSSNDWLDPEFSDSLLVRILHNSGALESKTAGFLKNRVEKKFESEANRRLDLQRKRTKDWEQSSNSDSADKQPAQDSNENLGPVSSSQSSKSDKQNNETTAEPTPNFGNDPNLEFSYPRKSEYSSADIPLPAATSNEKNSRFVFIDLQFGFNNIRANVPLTTPHLSYLNSTLLIRPILAYMNSHRVHLPIRCQLRMDIENFDGAWNAHDSDLVYLVSDGIGEAFAKMVVDQNERTRRLKQIGLWSVAEVAKQLTLFLEYVTGFKGFWQYLGNSATIPGVSIF</sequence>
<dbReference type="Pfam" id="PF08118">
    <property type="entry name" value="MDM31_MDM32"/>
    <property type="match status" value="1"/>
</dbReference>
<dbReference type="PANTHER" id="PTHR31068">
    <property type="entry name" value="MITOCHONDRIAL DISTRIBUTION AND MORPHOLOGY PROTEIN 31"/>
    <property type="match status" value="1"/>
</dbReference>
<keyword evidence="5" id="KW-0809">Transit peptide</keyword>
<dbReference type="GO" id="GO:0005743">
    <property type="term" value="C:mitochondrial inner membrane"/>
    <property type="evidence" value="ECO:0007669"/>
    <property type="project" value="UniProtKB-SubCell"/>
</dbReference>
<protein>
    <submittedName>
        <fullName evidence="12">Mitochondrial distribution and morphology protein 31</fullName>
    </submittedName>
</protein>
<dbReference type="InterPro" id="IPR012571">
    <property type="entry name" value="Mdm31/Mdm32"/>
</dbReference>
<dbReference type="Proteomes" id="UP000187283">
    <property type="component" value="Unassembled WGS sequence"/>
</dbReference>
<comment type="function">
    <text evidence="9">Involved in the organization of the mitochondrial membranes and the global structure of the mitochondria. Also required for mitochondrial distribution and mobility as well as for the maintenance of mitochondrial DNA nucleoids structures.</text>
</comment>
<dbReference type="EMBL" id="LSSN01000074">
    <property type="protein sequence ID" value="OMJ26050.1"/>
    <property type="molecule type" value="Genomic_DNA"/>
</dbReference>
<evidence type="ECO:0000256" key="3">
    <source>
        <dbReference type="ARBA" id="ARBA00022692"/>
    </source>
</evidence>
<keyword evidence="8 11" id="KW-0472">Membrane</keyword>
<comment type="similarity">
    <text evidence="2">Belongs to the MDM31/MDM32 family.</text>
</comment>
<feature type="compositionally biased region" description="Polar residues" evidence="10">
    <location>
        <begin position="579"/>
        <end position="591"/>
    </location>
</feature>
<evidence type="ECO:0000256" key="6">
    <source>
        <dbReference type="ARBA" id="ARBA00022989"/>
    </source>
</evidence>
<evidence type="ECO:0000256" key="5">
    <source>
        <dbReference type="ARBA" id="ARBA00022946"/>
    </source>
</evidence>
<keyword evidence="4" id="KW-0999">Mitochondrion inner membrane</keyword>
<evidence type="ECO:0000256" key="2">
    <source>
        <dbReference type="ARBA" id="ARBA00005687"/>
    </source>
</evidence>
<name>A0A1R1YGL9_9FUNG</name>
<evidence type="ECO:0000256" key="11">
    <source>
        <dbReference type="SAM" id="Phobius"/>
    </source>
</evidence>
<evidence type="ECO:0000256" key="8">
    <source>
        <dbReference type="ARBA" id="ARBA00023136"/>
    </source>
</evidence>
<organism evidence="12 13">
    <name type="scientific">Smittium culicis</name>
    <dbReference type="NCBI Taxonomy" id="133412"/>
    <lineage>
        <taxon>Eukaryota</taxon>
        <taxon>Fungi</taxon>
        <taxon>Fungi incertae sedis</taxon>
        <taxon>Zoopagomycota</taxon>
        <taxon>Kickxellomycotina</taxon>
        <taxon>Harpellomycetes</taxon>
        <taxon>Harpellales</taxon>
        <taxon>Legeriomycetaceae</taxon>
        <taxon>Smittium</taxon>
    </lineage>
</organism>
<keyword evidence="3 11" id="KW-0812">Transmembrane</keyword>